<dbReference type="OrthoDB" id="5093953at2"/>
<dbReference type="STRING" id="412690.SAMN04489834_2190"/>
<evidence type="ECO:0000313" key="6">
    <source>
        <dbReference type="EMBL" id="SDS80532.1"/>
    </source>
</evidence>
<evidence type="ECO:0000256" key="4">
    <source>
        <dbReference type="SAM" id="SignalP"/>
    </source>
</evidence>
<dbReference type="CDD" id="cd01536">
    <property type="entry name" value="PBP1_ABC_sugar_binding-like"/>
    <property type="match status" value="1"/>
</dbReference>
<dbReference type="Pfam" id="PF13407">
    <property type="entry name" value="Peripla_BP_4"/>
    <property type="match status" value="1"/>
</dbReference>
<dbReference type="GO" id="GO:0030246">
    <property type="term" value="F:carbohydrate binding"/>
    <property type="evidence" value="ECO:0007669"/>
    <property type="project" value="UniProtKB-ARBA"/>
</dbReference>
<dbReference type="Gene3D" id="3.40.50.2300">
    <property type="match status" value="2"/>
</dbReference>
<dbReference type="EMBL" id="LT629742">
    <property type="protein sequence ID" value="SDS80532.1"/>
    <property type="molecule type" value="Genomic_DNA"/>
</dbReference>
<feature type="signal peptide" evidence="4">
    <location>
        <begin position="1"/>
        <end position="24"/>
    </location>
</feature>
<dbReference type="AlphaFoldDB" id="A0A1H1V728"/>
<proteinExistence type="inferred from homology"/>
<evidence type="ECO:0000256" key="2">
    <source>
        <dbReference type="ARBA" id="ARBA00007639"/>
    </source>
</evidence>
<dbReference type="PANTHER" id="PTHR46847:SF1">
    <property type="entry name" value="D-ALLOSE-BINDING PERIPLASMIC PROTEIN-RELATED"/>
    <property type="match status" value="1"/>
</dbReference>
<reference evidence="7" key="1">
    <citation type="submission" date="2016-10" db="EMBL/GenBank/DDBJ databases">
        <authorList>
            <person name="Varghese N."/>
            <person name="Submissions S."/>
        </authorList>
    </citation>
    <scope>NUCLEOTIDE SEQUENCE [LARGE SCALE GENOMIC DNA]</scope>
    <source>
        <strain evidence="7">DSM 21772</strain>
    </source>
</reference>
<dbReference type="GO" id="GO:0030313">
    <property type="term" value="C:cell envelope"/>
    <property type="evidence" value="ECO:0007669"/>
    <property type="project" value="UniProtKB-SubCell"/>
</dbReference>
<comment type="subcellular location">
    <subcellularLocation>
        <location evidence="1">Cell envelope</location>
    </subcellularLocation>
</comment>
<evidence type="ECO:0000256" key="3">
    <source>
        <dbReference type="ARBA" id="ARBA00022729"/>
    </source>
</evidence>
<dbReference type="InterPro" id="IPR025997">
    <property type="entry name" value="SBP_2_dom"/>
</dbReference>
<feature type="chain" id="PRO_5039295913" evidence="4">
    <location>
        <begin position="25"/>
        <end position="345"/>
    </location>
</feature>
<comment type="similarity">
    <text evidence="2">Belongs to the bacterial solute-binding protein 2 family.</text>
</comment>
<organism evidence="6 7">
    <name type="scientific">Microterricola viridarii</name>
    <dbReference type="NCBI Taxonomy" id="412690"/>
    <lineage>
        <taxon>Bacteria</taxon>
        <taxon>Bacillati</taxon>
        <taxon>Actinomycetota</taxon>
        <taxon>Actinomycetes</taxon>
        <taxon>Micrococcales</taxon>
        <taxon>Microbacteriaceae</taxon>
        <taxon>Microterricola</taxon>
    </lineage>
</organism>
<gene>
    <name evidence="6" type="ORF">SAMN04489834_2190</name>
</gene>
<evidence type="ECO:0000313" key="7">
    <source>
        <dbReference type="Proteomes" id="UP000181956"/>
    </source>
</evidence>
<name>A0A1H1V728_9MICO</name>
<dbReference type="PANTHER" id="PTHR46847">
    <property type="entry name" value="D-ALLOSE-BINDING PERIPLASMIC PROTEIN-RELATED"/>
    <property type="match status" value="1"/>
</dbReference>
<protein>
    <submittedName>
        <fullName evidence="6">Monosaccharide ABC transporter substrate-binding protein, CUT2 family</fullName>
    </submittedName>
</protein>
<keyword evidence="7" id="KW-1185">Reference proteome</keyword>
<accession>A0A1H1V728</accession>
<evidence type="ECO:0000259" key="5">
    <source>
        <dbReference type="Pfam" id="PF13407"/>
    </source>
</evidence>
<keyword evidence="3 4" id="KW-0732">Signal</keyword>
<sequence>MKPLLRVIAGAGVLALGASLAGCSADTGPAGNADGESFNIVFLAASSQNGYSQAVYEGIETRAAELSAELGITITTKIQDGQFDANTQLSQMQNAGTTGQADGIIVVPNDGPGLAAAFPLGNDVPVATVLNPIGPDIEKMEQQTEGVISTVASPPSIGATGQAEQAVEYCKDIDPCKLGLLAGLLNSPLDVARVDAWHQVLDKHKNITIVGTVEGAYDRDKSLTAVSNLLQGNKDINGILSNADQQTMGAQIALEDAGIDPSTVFLTGGGGTREAVDAVRAGTWSNGYLNYPVTMGGKALEQIVNQLRGEPVEAVVDADSLGDFGPFITQKDLLEHPDYTGEWNG</sequence>
<dbReference type="RefSeq" id="WP_083364071.1">
    <property type="nucleotide sequence ID" value="NZ_LT629742.1"/>
</dbReference>
<dbReference type="PROSITE" id="PS51257">
    <property type="entry name" value="PROKAR_LIPOPROTEIN"/>
    <property type="match status" value="1"/>
</dbReference>
<feature type="domain" description="Periplasmic binding protein" evidence="5">
    <location>
        <begin position="40"/>
        <end position="310"/>
    </location>
</feature>
<dbReference type="SUPFAM" id="SSF53822">
    <property type="entry name" value="Periplasmic binding protein-like I"/>
    <property type="match status" value="1"/>
</dbReference>
<dbReference type="Proteomes" id="UP000181956">
    <property type="component" value="Chromosome I"/>
</dbReference>
<dbReference type="InterPro" id="IPR028082">
    <property type="entry name" value="Peripla_BP_I"/>
</dbReference>
<evidence type="ECO:0000256" key="1">
    <source>
        <dbReference type="ARBA" id="ARBA00004196"/>
    </source>
</evidence>